<sequence>MIRTRVMIAAAFITLLSISSIRADAQQPKRIAFIPKITTENFFIQAGNGATAMGKQLGIEVVYDGPKTASVSEQAKSVQKYVNDGYDAIAISSVSPDGLNRILEQAMQKGVKVVTWDSDVNPAFRSFYINQGTPDLLGRMLIDMIADQLPEKAKVAFFYSSPTVTDQNQWVTVAKDIIAKEHAGWEIVTTQFGYMDPKRSLTTAEEILKTYPDLNGLICPDSTAFPAAAQAVENAGKVGKVAVTGFTTPSVIRPYIERGVVLKGGLWDCVKQGALAVYVANMLVEGKALKVGDEFDVPGIGLCKVTPNSDQGYDKSTDRDDSGLIVMPERLIFTKENVASFGF</sequence>
<evidence type="ECO:0000256" key="2">
    <source>
        <dbReference type="ARBA" id="ARBA00007639"/>
    </source>
</evidence>
<feature type="chain" id="PRO_5001755174" description="Autoinducer 2-binding protein LsrB" evidence="8">
    <location>
        <begin position="26"/>
        <end position="343"/>
    </location>
</feature>
<accession>A0A081BMP9</accession>
<evidence type="ECO:0000259" key="9">
    <source>
        <dbReference type="Pfam" id="PF13407"/>
    </source>
</evidence>
<dbReference type="NCBIfam" id="NF011937">
    <property type="entry name" value="PRK15408.1"/>
    <property type="match status" value="1"/>
</dbReference>
<dbReference type="AlphaFoldDB" id="A0A081BMP9"/>
<protein>
    <recommendedName>
        <fullName evidence="4">Autoinducer 2-binding protein LsrB</fullName>
    </recommendedName>
</protein>
<name>A0A081BMP9_9BACT</name>
<dbReference type="Gene3D" id="3.40.50.2300">
    <property type="match status" value="2"/>
</dbReference>
<reference evidence="10" key="1">
    <citation type="journal article" date="2015" name="PeerJ">
        <title>First genomic representation of candidate bacterial phylum KSB3 points to enhanced environmental sensing as a trigger of wastewater bulking.</title>
        <authorList>
            <person name="Sekiguchi Y."/>
            <person name="Ohashi A."/>
            <person name="Parks D.H."/>
            <person name="Yamauchi T."/>
            <person name="Tyson G.W."/>
            <person name="Hugenholtz P."/>
        </authorList>
    </citation>
    <scope>NUCLEOTIDE SEQUENCE [LARGE SCALE GENOMIC DNA]</scope>
</reference>
<feature type="domain" description="Periplasmic binding protein" evidence="9">
    <location>
        <begin position="31"/>
        <end position="287"/>
    </location>
</feature>
<dbReference type="InterPro" id="IPR030159">
    <property type="entry name" value="LsrB"/>
</dbReference>
<dbReference type="GO" id="GO:0030246">
    <property type="term" value="F:carbohydrate binding"/>
    <property type="evidence" value="ECO:0007669"/>
    <property type="project" value="TreeGrafter"/>
</dbReference>
<dbReference type="GO" id="GO:0030288">
    <property type="term" value="C:outer membrane-bounded periplasmic space"/>
    <property type="evidence" value="ECO:0007669"/>
    <property type="project" value="TreeGrafter"/>
</dbReference>
<dbReference type="Pfam" id="PF13407">
    <property type="entry name" value="Peripla_BP_4"/>
    <property type="match status" value="1"/>
</dbReference>
<dbReference type="SUPFAM" id="SSF53822">
    <property type="entry name" value="Periplasmic binding protein-like I"/>
    <property type="match status" value="1"/>
</dbReference>
<organism evidence="10">
    <name type="scientific">Candidatus Moduliflexus flocculans</name>
    <dbReference type="NCBI Taxonomy" id="1499966"/>
    <lineage>
        <taxon>Bacteria</taxon>
        <taxon>Candidatus Moduliflexota</taxon>
        <taxon>Candidatus Moduliflexia</taxon>
        <taxon>Candidatus Moduliflexales</taxon>
        <taxon>Candidatus Moduliflexaceae</taxon>
    </lineage>
</organism>
<evidence type="ECO:0000256" key="7">
    <source>
        <dbReference type="ARBA" id="ARBA00025060"/>
    </source>
</evidence>
<evidence type="ECO:0000256" key="5">
    <source>
        <dbReference type="ARBA" id="ARBA00022729"/>
    </source>
</evidence>
<dbReference type="STRING" id="1499966.U14_02910"/>
<evidence type="ECO:0000256" key="4">
    <source>
        <dbReference type="ARBA" id="ARBA00014452"/>
    </source>
</evidence>
<evidence type="ECO:0000256" key="3">
    <source>
        <dbReference type="ARBA" id="ARBA00011262"/>
    </source>
</evidence>
<evidence type="ECO:0000256" key="1">
    <source>
        <dbReference type="ARBA" id="ARBA00004196"/>
    </source>
</evidence>
<dbReference type="PANTHER" id="PTHR30036">
    <property type="entry name" value="D-XYLOSE-BINDING PERIPLASMIC PROTEIN"/>
    <property type="match status" value="1"/>
</dbReference>
<dbReference type="EMBL" id="DF820457">
    <property type="protein sequence ID" value="GAK51665.1"/>
    <property type="molecule type" value="Genomic_DNA"/>
</dbReference>
<comment type="subcellular location">
    <subcellularLocation>
        <location evidence="1">Cell envelope</location>
    </subcellularLocation>
</comment>
<dbReference type="Proteomes" id="UP000030700">
    <property type="component" value="Unassembled WGS sequence"/>
</dbReference>
<evidence type="ECO:0000256" key="6">
    <source>
        <dbReference type="ARBA" id="ARBA00022764"/>
    </source>
</evidence>
<keyword evidence="11" id="KW-1185">Reference proteome</keyword>
<evidence type="ECO:0000313" key="10">
    <source>
        <dbReference type="EMBL" id="GAK51665.1"/>
    </source>
</evidence>
<comment type="similarity">
    <text evidence="2">Belongs to the bacterial solute-binding protein 2 family.</text>
</comment>
<dbReference type="PANTHER" id="PTHR30036:SF7">
    <property type="entry name" value="ABC TRANSPORTER PERIPLASMIC-BINDING PROTEIN YPHF"/>
    <property type="match status" value="1"/>
</dbReference>
<feature type="signal peptide" evidence="8">
    <location>
        <begin position="1"/>
        <end position="25"/>
    </location>
</feature>
<dbReference type="HOGENOM" id="CLU_037628_3_0_0"/>
<dbReference type="InterPro" id="IPR025997">
    <property type="entry name" value="SBP_2_dom"/>
</dbReference>
<keyword evidence="5 8" id="KW-0732">Signal</keyword>
<proteinExistence type="inferred from homology"/>
<dbReference type="CDD" id="cd20003">
    <property type="entry name" value="PBP1_LsrB_Quorum_Sensing"/>
    <property type="match status" value="1"/>
</dbReference>
<evidence type="ECO:0000256" key="8">
    <source>
        <dbReference type="SAM" id="SignalP"/>
    </source>
</evidence>
<gene>
    <name evidence="10" type="ORF">U14_02910</name>
</gene>
<comment type="subunit">
    <text evidence="3">The complex is composed of two ATP-binding proteins (LsrA), two transmembrane proteins (LsrC and LsrD) and a solute-binding protein (LsrB).</text>
</comment>
<dbReference type="InterPro" id="IPR028082">
    <property type="entry name" value="Peripla_BP_I"/>
</dbReference>
<keyword evidence="6" id="KW-0574">Periplasm</keyword>
<comment type="function">
    <text evidence="7">Part of the ABC transporter complex LsrABCD involved in autoinducer 2 (AI-2) import. Binds AI-2 and delivers it to the LsrC and LsrD permeases.</text>
</comment>
<evidence type="ECO:0000313" key="11">
    <source>
        <dbReference type="Proteomes" id="UP000030700"/>
    </source>
</evidence>
<dbReference type="InterPro" id="IPR050555">
    <property type="entry name" value="Bact_Solute-Bind_Prot2"/>
</dbReference>
<dbReference type="GO" id="GO:0043190">
    <property type="term" value="C:ATP-binding cassette (ABC) transporter complex"/>
    <property type="evidence" value="ECO:0007669"/>
    <property type="project" value="InterPro"/>
</dbReference>